<dbReference type="EMBL" id="LXQA010863306">
    <property type="protein sequence ID" value="MCI74559.1"/>
    <property type="molecule type" value="Genomic_DNA"/>
</dbReference>
<evidence type="ECO:0000313" key="2">
    <source>
        <dbReference type="Proteomes" id="UP000265520"/>
    </source>
</evidence>
<evidence type="ECO:0000313" key="1">
    <source>
        <dbReference type="EMBL" id="MCI74559.1"/>
    </source>
</evidence>
<organism evidence="1 2">
    <name type="scientific">Trifolium medium</name>
    <dbReference type="NCBI Taxonomy" id="97028"/>
    <lineage>
        <taxon>Eukaryota</taxon>
        <taxon>Viridiplantae</taxon>
        <taxon>Streptophyta</taxon>
        <taxon>Embryophyta</taxon>
        <taxon>Tracheophyta</taxon>
        <taxon>Spermatophyta</taxon>
        <taxon>Magnoliopsida</taxon>
        <taxon>eudicotyledons</taxon>
        <taxon>Gunneridae</taxon>
        <taxon>Pentapetalae</taxon>
        <taxon>rosids</taxon>
        <taxon>fabids</taxon>
        <taxon>Fabales</taxon>
        <taxon>Fabaceae</taxon>
        <taxon>Papilionoideae</taxon>
        <taxon>50 kb inversion clade</taxon>
        <taxon>NPAAA clade</taxon>
        <taxon>Hologalegina</taxon>
        <taxon>IRL clade</taxon>
        <taxon>Trifolieae</taxon>
        <taxon>Trifolium</taxon>
    </lineage>
</organism>
<reference evidence="1 2" key="1">
    <citation type="journal article" date="2018" name="Front. Plant Sci.">
        <title>Red Clover (Trifolium pratense) and Zigzag Clover (T. medium) - A Picture of Genomic Similarities and Differences.</title>
        <authorList>
            <person name="Dluhosova J."/>
            <person name="Istvanek J."/>
            <person name="Nedelnik J."/>
            <person name="Repkova J."/>
        </authorList>
    </citation>
    <scope>NUCLEOTIDE SEQUENCE [LARGE SCALE GENOMIC DNA]</scope>
    <source>
        <strain evidence="2">cv. 10/8</strain>
        <tissue evidence="1">Leaf</tissue>
    </source>
</reference>
<comment type="caution">
    <text evidence="1">The sequence shown here is derived from an EMBL/GenBank/DDBJ whole genome shotgun (WGS) entry which is preliminary data.</text>
</comment>
<feature type="non-terminal residue" evidence="1">
    <location>
        <position position="37"/>
    </location>
</feature>
<dbReference type="Proteomes" id="UP000265520">
    <property type="component" value="Unassembled WGS sequence"/>
</dbReference>
<dbReference type="AlphaFoldDB" id="A0A392ULQ0"/>
<keyword evidence="2" id="KW-1185">Reference proteome</keyword>
<sequence>MGRFCFNHHCLHRGGGGPPVGAVFAPAKTNILNILRR</sequence>
<name>A0A392ULQ0_9FABA</name>
<accession>A0A392ULQ0</accession>
<protein>
    <submittedName>
        <fullName evidence="1">Uncharacterized protein</fullName>
    </submittedName>
</protein>
<proteinExistence type="predicted"/>